<organism evidence="1 2">
    <name type="scientific">Salinimicrobium oceani</name>
    <dbReference type="NCBI Taxonomy" id="2722702"/>
    <lineage>
        <taxon>Bacteria</taxon>
        <taxon>Pseudomonadati</taxon>
        <taxon>Bacteroidota</taxon>
        <taxon>Flavobacteriia</taxon>
        <taxon>Flavobacteriales</taxon>
        <taxon>Flavobacteriaceae</taxon>
        <taxon>Salinimicrobium</taxon>
    </lineage>
</organism>
<proteinExistence type="predicted"/>
<evidence type="ECO:0008006" key="3">
    <source>
        <dbReference type="Google" id="ProtNLM"/>
    </source>
</evidence>
<accession>A0ABX1D6Y2</accession>
<dbReference type="EMBL" id="JAAVJR010000579">
    <property type="protein sequence ID" value="NJW54871.1"/>
    <property type="molecule type" value="Genomic_DNA"/>
</dbReference>
<protein>
    <recommendedName>
        <fullName evidence="3">Outer membrane protein assembly factor BamD</fullName>
    </recommendedName>
</protein>
<feature type="non-terminal residue" evidence="1">
    <location>
        <position position="154"/>
    </location>
</feature>
<dbReference type="Gene3D" id="1.25.40.10">
    <property type="entry name" value="Tetratricopeptide repeat domain"/>
    <property type="match status" value="1"/>
</dbReference>
<feature type="non-terminal residue" evidence="1">
    <location>
        <position position="1"/>
    </location>
</feature>
<gene>
    <name evidence="1" type="ORF">HC175_18325</name>
</gene>
<dbReference type="RefSeq" id="WP_369074346.1">
    <property type="nucleotide sequence ID" value="NZ_JAAVJR010000579.1"/>
</dbReference>
<evidence type="ECO:0000313" key="1">
    <source>
        <dbReference type="EMBL" id="NJW54871.1"/>
    </source>
</evidence>
<name>A0ABX1D6Y2_9FLAO</name>
<reference evidence="1 2" key="1">
    <citation type="submission" date="2020-03" db="EMBL/GenBank/DDBJ databases">
        <title>Salinimicrobium sp. nov, isolated from SCS.</title>
        <authorList>
            <person name="Cao W.R."/>
        </authorList>
    </citation>
    <scope>NUCLEOTIDE SEQUENCE [LARGE SCALE GENOMIC DNA]</scope>
    <source>
        <strain evidence="2">J15B91</strain>
    </source>
</reference>
<dbReference type="InterPro" id="IPR011990">
    <property type="entry name" value="TPR-like_helical_dom_sf"/>
</dbReference>
<sequence length="154" mass="18003">KKNTFLNRNWHAVTAEYNTLYNGNLALDLGVEALNETYLDNYWGILPVERMEMREEVLAPGENLNPNFAVAEEKAVKAIQRHSMLIEGSEKNPQVDEAYLLLGKARYYDQRFVPALEAFNYVLHKYPLSNTINEARVWREKTHMRLEFDELAIR</sequence>
<evidence type="ECO:0000313" key="2">
    <source>
        <dbReference type="Proteomes" id="UP000703674"/>
    </source>
</evidence>
<comment type="caution">
    <text evidence="1">The sequence shown here is derived from an EMBL/GenBank/DDBJ whole genome shotgun (WGS) entry which is preliminary data.</text>
</comment>
<dbReference type="Proteomes" id="UP000703674">
    <property type="component" value="Unassembled WGS sequence"/>
</dbReference>
<keyword evidence="2" id="KW-1185">Reference proteome</keyword>